<proteinExistence type="predicted"/>
<reference evidence="1" key="1">
    <citation type="journal article" date="2014" name="Front. Microbiol.">
        <title>High frequency of phylogenetically diverse reductive dehalogenase-homologous genes in deep subseafloor sedimentary metagenomes.</title>
        <authorList>
            <person name="Kawai M."/>
            <person name="Futagami T."/>
            <person name="Toyoda A."/>
            <person name="Takaki Y."/>
            <person name="Nishi S."/>
            <person name="Hori S."/>
            <person name="Arai W."/>
            <person name="Tsubouchi T."/>
            <person name="Morono Y."/>
            <person name="Uchiyama I."/>
            <person name="Ito T."/>
            <person name="Fujiyama A."/>
            <person name="Inagaki F."/>
            <person name="Takami H."/>
        </authorList>
    </citation>
    <scope>NUCLEOTIDE SEQUENCE</scope>
    <source>
        <strain evidence="1">Expedition CK06-06</strain>
    </source>
</reference>
<sequence length="73" mass="8552">MSAINFATAKKLTLDRLRQVRDEMPVAERRRPRYVINFVTYSILDLIVQVERETVIGKEYTYDTAKQLGYSIP</sequence>
<dbReference type="EMBL" id="BARV01000318">
    <property type="protein sequence ID" value="GAH96721.1"/>
    <property type="molecule type" value="Genomic_DNA"/>
</dbReference>
<name>X1JPP7_9ZZZZ</name>
<organism evidence="1">
    <name type="scientific">marine sediment metagenome</name>
    <dbReference type="NCBI Taxonomy" id="412755"/>
    <lineage>
        <taxon>unclassified sequences</taxon>
        <taxon>metagenomes</taxon>
        <taxon>ecological metagenomes</taxon>
    </lineage>
</organism>
<comment type="caution">
    <text evidence="1">The sequence shown here is derived from an EMBL/GenBank/DDBJ whole genome shotgun (WGS) entry which is preliminary data.</text>
</comment>
<evidence type="ECO:0000313" key="1">
    <source>
        <dbReference type="EMBL" id="GAH96721.1"/>
    </source>
</evidence>
<gene>
    <name evidence="1" type="ORF">S06H3_01301</name>
</gene>
<protein>
    <submittedName>
        <fullName evidence="1">Uncharacterized protein</fullName>
    </submittedName>
</protein>
<dbReference type="AlphaFoldDB" id="X1JPP7"/>
<accession>X1JPP7</accession>